<dbReference type="CDD" id="cd18089">
    <property type="entry name" value="SPOUT_Trm10-like"/>
    <property type="match status" value="1"/>
</dbReference>
<evidence type="ECO:0000256" key="2">
    <source>
        <dbReference type="ARBA" id="ARBA00022603"/>
    </source>
</evidence>
<sequence>MADAESAEAGASSRAQVKRAARLVARQACWARKKELRKERRDVERERRLARAREAAPAAETARPTGDARESPGAPAGEACAVRLSRRENYARLVDAHAEGRGATLPSIAIDLSHDALMRPAERTSMAQQLMFSYACNKRCEAPLPLHFTSFGGETARALDKVKGAGWLVHRHEQPYWEVFPHSSIVVLSAEATDVLLELEPGKVYVIGGLVDHNRHKGLIHGEAHARGLACARLPLEQFSTMVSRKVLAVNHVLHLLLRFRVTRSWPQAIVDAVPGRKGLRLKPVCGGGSESGGGNDGGGRGGECASPAGAAGGGAHAPSSCEEREGETGCASPPSAAADGDSGPSA</sequence>
<evidence type="ECO:0000256" key="4">
    <source>
        <dbReference type="ARBA" id="ARBA00022691"/>
    </source>
</evidence>
<name>A0A8J5XIP2_DIALT</name>
<dbReference type="EMBL" id="JAGTXO010000011">
    <property type="protein sequence ID" value="KAG8465208.1"/>
    <property type="molecule type" value="Genomic_DNA"/>
</dbReference>
<feature type="domain" description="SAM-dependent MTase TRM10-type" evidence="7">
    <location>
        <begin position="89"/>
        <end position="281"/>
    </location>
</feature>
<dbReference type="Proteomes" id="UP000751190">
    <property type="component" value="Unassembled WGS sequence"/>
</dbReference>
<evidence type="ECO:0000313" key="8">
    <source>
        <dbReference type="EMBL" id="KAG8465208.1"/>
    </source>
</evidence>
<feature type="compositionally biased region" description="Basic and acidic residues" evidence="6">
    <location>
        <begin position="35"/>
        <end position="54"/>
    </location>
</feature>
<dbReference type="AlphaFoldDB" id="A0A8J5XIP2"/>
<dbReference type="GO" id="GO:0000049">
    <property type="term" value="F:tRNA binding"/>
    <property type="evidence" value="ECO:0007669"/>
    <property type="project" value="TreeGrafter"/>
</dbReference>
<evidence type="ECO:0000259" key="7">
    <source>
        <dbReference type="PROSITE" id="PS51675"/>
    </source>
</evidence>
<dbReference type="GO" id="GO:0005634">
    <property type="term" value="C:nucleus"/>
    <property type="evidence" value="ECO:0007669"/>
    <property type="project" value="TreeGrafter"/>
</dbReference>
<dbReference type="GO" id="GO:0002939">
    <property type="term" value="P:tRNA N1-guanine methylation"/>
    <property type="evidence" value="ECO:0007669"/>
    <property type="project" value="TreeGrafter"/>
</dbReference>
<feature type="compositionally biased region" description="Gly residues" evidence="6">
    <location>
        <begin position="286"/>
        <end position="303"/>
    </location>
</feature>
<dbReference type="InterPro" id="IPR007356">
    <property type="entry name" value="tRNA_m1G_MeTrfase_euk"/>
</dbReference>
<protein>
    <recommendedName>
        <fullName evidence="1">tRNA (guanine(9)-N(1))-methyltransferase</fullName>
        <ecNumber evidence="1">2.1.1.221</ecNumber>
    </recommendedName>
</protein>
<gene>
    <name evidence="8" type="ORF">KFE25_012571</name>
</gene>
<evidence type="ECO:0000256" key="5">
    <source>
        <dbReference type="ARBA" id="ARBA00048434"/>
    </source>
</evidence>
<comment type="catalytic activity">
    <reaction evidence="5">
        <text>guanosine(9) in tRNA + S-adenosyl-L-methionine = N(1)-methylguanosine(9) in tRNA + S-adenosyl-L-homocysteine + H(+)</text>
        <dbReference type="Rhea" id="RHEA:43156"/>
        <dbReference type="Rhea" id="RHEA-COMP:10367"/>
        <dbReference type="Rhea" id="RHEA-COMP:10368"/>
        <dbReference type="ChEBI" id="CHEBI:15378"/>
        <dbReference type="ChEBI" id="CHEBI:57856"/>
        <dbReference type="ChEBI" id="CHEBI:59789"/>
        <dbReference type="ChEBI" id="CHEBI:73542"/>
        <dbReference type="ChEBI" id="CHEBI:74269"/>
        <dbReference type="EC" id="2.1.1.221"/>
    </reaction>
</comment>
<dbReference type="PANTHER" id="PTHR13563">
    <property type="entry name" value="TRNA (GUANINE-9-) METHYLTRANSFERASE"/>
    <property type="match status" value="1"/>
</dbReference>
<organism evidence="8 9">
    <name type="scientific">Diacronema lutheri</name>
    <name type="common">Unicellular marine alga</name>
    <name type="synonym">Monochrysis lutheri</name>
    <dbReference type="NCBI Taxonomy" id="2081491"/>
    <lineage>
        <taxon>Eukaryota</taxon>
        <taxon>Haptista</taxon>
        <taxon>Haptophyta</taxon>
        <taxon>Pavlovophyceae</taxon>
        <taxon>Pavlovales</taxon>
        <taxon>Pavlovaceae</taxon>
        <taxon>Diacronema</taxon>
    </lineage>
</organism>
<comment type="caution">
    <text evidence="8">The sequence shown here is derived from an EMBL/GenBank/DDBJ whole genome shotgun (WGS) entry which is preliminary data.</text>
</comment>
<feature type="region of interest" description="Disordered" evidence="6">
    <location>
        <begin position="35"/>
        <end position="77"/>
    </location>
</feature>
<evidence type="ECO:0000256" key="3">
    <source>
        <dbReference type="ARBA" id="ARBA00022679"/>
    </source>
</evidence>
<dbReference type="PANTHER" id="PTHR13563:SF13">
    <property type="entry name" value="TRNA METHYLTRANSFERASE 10 HOMOLOG A"/>
    <property type="match status" value="1"/>
</dbReference>
<reference evidence="8" key="1">
    <citation type="submission" date="2021-05" db="EMBL/GenBank/DDBJ databases">
        <title>The genome of the haptophyte Pavlova lutheri (Diacronema luteri, Pavlovales) - a model for lipid biosynthesis in eukaryotic algae.</title>
        <authorList>
            <person name="Hulatt C.J."/>
            <person name="Posewitz M.C."/>
        </authorList>
    </citation>
    <scope>NUCLEOTIDE SEQUENCE</scope>
    <source>
        <strain evidence="8">NIVA-4/92</strain>
    </source>
</reference>
<dbReference type="EC" id="2.1.1.221" evidence="1"/>
<dbReference type="Gene3D" id="3.40.1280.30">
    <property type="match status" value="1"/>
</dbReference>
<dbReference type="PROSITE" id="PS51675">
    <property type="entry name" value="SAM_MT_TRM10"/>
    <property type="match status" value="1"/>
</dbReference>
<accession>A0A8J5XIP2</accession>
<keyword evidence="2" id="KW-0489">Methyltransferase</keyword>
<evidence type="ECO:0000256" key="1">
    <source>
        <dbReference type="ARBA" id="ARBA00012797"/>
    </source>
</evidence>
<dbReference type="OrthoDB" id="278300at2759"/>
<evidence type="ECO:0000256" key="6">
    <source>
        <dbReference type="SAM" id="MobiDB-lite"/>
    </source>
</evidence>
<keyword evidence="9" id="KW-1185">Reference proteome</keyword>
<feature type="compositionally biased region" description="Low complexity" evidence="6">
    <location>
        <begin position="332"/>
        <end position="347"/>
    </location>
</feature>
<feature type="region of interest" description="Disordered" evidence="6">
    <location>
        <begin position="282"/>
        <end position="347"/>
    </location>
</feature>
<dbReference type="InterPro" id="IPR028564">
    <property type="entry name" value="MT_TRM10-typ"/>
</dbReference>
<dbReference type="InterPro" id="IPR038459">
    <property type="entry name" value="MT_TRM10-typ_sf"/>
</dbReference>
<keyword evidence="3" id="KW-0808">Transferase</keyword>
<keyword evidence="4" id="KW-0949">S-adenosyl-L-methionine</keyword>
<dbReference type="GO" id="GO:0052905">
    <property type="term" value="F:tRNA (guanosine(9)-N1)-methyltransferase activity"/>
    <property type="evidence" value="ECO:0007669"/>
    <property type="project" value="UniProtKB-EC"/>
</dbReference>
<evidence type="ECO:0000313" key="9">
    <source>
        <dbReference type="Proteomes" id="UP000751190"/>
    </source>
</evidence>
<proteinExistence type="predicted"/>